<reference evidence="1 2" key="1">
    <citation type="submission" date="2015-07" db="EMBL/GenBank/DDBJ databases">
        <title>Characterization of Pseudomonas aeruginosa phage KPP21 belonging to family Podoviridae genus N4-like viruses, isolated in Japan.</title>
        <authorList>
            <person name="Shigehisa R."/>
            <person name="Uchiyama J."/>
            <person name="Kato S."/>
            <person name="Takemura-Uchiyama I."/>
            <person name="Ujihara T."/>
            <person name="Sakaguchi Y."/>
            <person name="Okamoto N."/>
            <person name="Shimakura H."/>
            <person name="Daibata M."/>
            <person name="Sakaguchi M."/>
            <person name="Matsuzaki S."/>
        </authorList>
    </citation>
    <scope>NUCLEOTIDE SEQUENCE [LARGE SCALE GENOMIC DNA]</scope>
</reference>
<sequence length="66" mass="7673">MVTPEHHTALRQIISGETRLDSLKPYQHASCYYLVLVRRNLPAPDDPGILAEWLEYYHQQKILGIL</sequence>
<organismHost>
    <name type="scientific">Pseudomonas aeruginosa</name>
    <dbReference type="NCBI Taxonomy" id="287"/>
</organismHost>
<dbReference type="RefSeq" id="YP_009219014.1">
    <property type="nucleotide sequence ID" value="NC_029017.1"/>
</dbReference>
<accession>A0A0H5BI82</accession>
<proteinExistence type="predicted"/>
<dbReference type="EMBL" id="LC064302">
    <property type="protein sequence ID" value="BAR94624.1"/>
    <property type="molecule type" value="Genomic_DNA"/>
</dbReference>
<dbReference type="GeneID" id="26645281"/>
<keyword evidence="2" id="KW-1185">Reference proteome</keyword>
<name>A0A0H5BI82_BPK21</name>
<dbReference type="Proteomes" id="UP000203732">
    <property type="component" value="Segment"/>
</dbReference>
<evidence type="ECO:0000313" key="1">
    <source>
        <dbReference type="EMBL" id="BAR94624.1"/>
    </source>
</evidence>
<evidence type="ECO:0000313" key="2">
    <source>
        <dbReference type="Proteomes" id="UP000203732"/>
    </source>
</evidence>
<protein>
    <submittedName>
        <fullName evidence="1">Uncharacterized protein</fullName>
    </submittedName>
</protein>
<dbReference type="KEGG" id="vg:26645281"/>
<dbReference type="OrthoDB" id="41174at10239"/>
<organism evidence="1 2">
    <name type="scientific">Pseudomonas phage KPP21</name>
    <dbReference type="NCBI Taxonomy" id="1678082"/>
    <lineage>
        <taxon>Viruses</taxon>
        <taxon>Duplodnaviria</taxon>
        <taxon>Heunggongvirae</taxon>
        <taxon>Uroviricota</taxon>
        <taxon>Caudoviricetes</taxon>
        <taxon>Schitoviridae</taxon>
        <taxon>Migulavirinae</taxon>
        <taxon>Luzseptimavirus</taxon>
        <taxon>Luzseptimavirus KPP21</taxon>
    </lineage>
</organism>